<sequence>MGNSGQLVSRQDYYAKKGIEQGAKSLPPTSAQSLDSYETQLQADAQRIVAGGHAEFSKKQASKIKALAEVESVLSQTSVDCDTLLHDRPLTETVSHTREQQRPVLIRLREDQLQREAELKAYRALNHISEKASYPENLMLPFLWLVPFILGETICNAVLYENAQGLLGGAFVAFLVSIVNLSIAFCMGMAFRYKNLSAGVCKVAGWNALLVAVFVAIYFNAIFSAYRSEYQLLVDPSDLVEAGAAFKRAMSVAGYVFIGRLPSNDLMSFVLFFLGLVLSAIAFWKGYSCDDRHPGHGKRDRLFTEASRKFDSELDVVKLKVVGEIQRRVTGMAAAKNQLLSTKARLDQIRSGIRSDVATLKVLLTELQRDFTLVLNVYRQKNVSVRPIPAPEYFAETPDLICQYAHEDGSALIAQVEAAEQQQEMSKSLYLSQLNDGMRDLENEGRIQQGVALAEFVAEVTREAQKNIDARHRTMPLSTVVSVQA</sequence>
<dbReference type="OrthoDB" id="9129433at2"/>
<comment type="caution">
    <text evidence="2">The sequence shown here is derived from an EMBL/GenBank/DDBJ whole genome shotgun (WGS) entry which is preliminary data.</text>
</comment>
<evidence type="ECO:0000313" key="2">
    <source>
        <dbReference type="EMBL" id="KND57466.1"/>
    </source>
</evidence>
<keyword evidence="1" id="KW-1133">Transmembrane helix</keyword>
<feature type="transmembrane region" description="Helical" evidence="1">
    <location>
        <begin position="203"/>
        <end position="226"/>
    </location>
</feature>
<feature type="transmembrane region" description="Helical" evidence="1">
    <location>
        <begin position="138"/>
        <end position="160"/>
    </location>
</feature>
<gene>
    <name evidence="2" type="ORF">BVER_05823c</name>
</gene>
<protein>
    <recommendedName>
        <fullName evidence="4">Transmembrane protein</fullName>
    </recommendedName>
</protein>
<reference evidence="3" key="1">
    <citation type="submission" date="2015-06" db="EMBL/GenBank/DDBJ databases">
        <title>Comparative genomics of Burkholderia leaf nodule symbionts.</title>
        <authorList>
            <person name="Carlier A."/>
            <person name="Eberl L."/>
            <person name="Pinto-Carbo M."/>
        </authorList>
    </citation>
    <scope>NUCLEOTIDE SEQUENCE [LARGE SCALE GENOMIC DNA]</scope>
    <source>
        <strain evidence="3">UZHbot4</strain>
    </source>
</reference>
<dbReference type="RefSeq" id="WP_157056239.1">
    <property type="nucleotide sequence ID" value="NZ_LFJJ01000243.1"/>
</dbReference>
<organism evidence="2 3">
    <name type="scientific">Candidatus Burkholderia verschuerenii</name>
    <dbReference type="NCBI Taxonomy" id="242163"/>
    <lineage>
        <taxon>Bacteria</taxon>
        <taxon>Pseudomonadati</taxon>
        <taxon>Pseudomonadota</taxon>
        <taxon>Betaproteobacteria</taxon>
        <taxon>Burkholderiales</taxon>
        <taxon>Burkholderiaceae</taxon>
        <taxon>Burkholderia</taxon>
    </lineage>
</organism>
<keyword evidence="3" id="KW-1185">Reference proteome</keyword>
<keyword evidence="1" id="KW-0812">Transmembrane</keyword>
<dbReference type="Proteomes" id="UP000036959">
    <property type="component" value="Unassembled WGS sequence"/>
</dbReference>
<dbReference type="PATRIC" id="fig|242163.4.peg.3429"/>
<keyword evidence="1" id="KW-0472">Membrane</keyword>
<feature type="transmembrane region" description="Helical" evidence="1">
    <location>
        <begin position="266"/>
        <end position="284"/>
    </location>
</feature>
<dbReference type="EMBL" id="LFJJ01000243">
    <property type="protein sequence ID" value="KND57466.1"/>
    <property type="molecule type" value="Genomic_DNA"/>
</dbReference>
<evidence type="ECO:0000313" key="3">
    <source>
        <dbReference type="Proteomes" id="UP000036959"/>
    </source>
</evidence>
<dbReference type="AlphaFoldDB" id="A0A0L0M5A6"/>
<name>A0A0L0M5A6_9BURK</name>
<proteinExistence type="predicted"/>
<evidence type="ECO:0000256" key="1">
    <source>
        <dbReference type="SAM" id="Phobius"/>
    </source>
</evidence>
<feature type="transmembrane region" description="Helical" evidence="1">
    <location>
        <begin position="166"/>
        <end position="191"/>
    </location>
</feature>
<evidence type="ECO:0008006" key="4">
    <source>
        <dbReference type="Google" id="ProtNLM"/>
    </source>
</evidence>
<accession>A0A0L0M5A6</accession>